<sequence>MDCPKTTLYATHCCRDFTKNSNLSCHVSPCVGHFCEADNECGGLCCTLNECTKCAKCVSSSDCGRGQFCCGKKTKQQGQCRSNCLGFLCRVDEQCSSPGLCCISKTCAQTGCEDAHSNIIVGVFASTLAGCVMSFVLVFVIIFKMKKKSRRRLAVVPISLEMNATSTVLTMPTTYPCTNSSNRKNRTTSSSQKE</sequence>
<protein>
    <submittedName>
        <fullName evidence="1">Uncharacterized protein</fullName>
    </submittedName>
</protein>
<evidence type="ECO:0000313" key="2">
    <source>
        <dbReference type="Proteomes" id="UP001152795"/>
    </source>
</evidence>
<dbReference type="Proteomes" id="UP001152795">
    <property type="component" value="Unassembled WGS sequence"/>
</dbReference>
<accession>A0A6S7I286</accession>
<keyword evidence="2" id="KW-1185">Reference proteome</keyword>
<proteinExistence type="predicted"/>
<reference evidence="1" key="1">
    <citation type="submission" date="2020-04" db="EMBL/GenBank/DDBJ databases">
        <authorList>
            <person name="Alioto T."/>
            <person name="Alioto T."/>
            <person name="Gomez Garrido J."/>
        </authorList>
    </citation>
    <scope>NUCLEOTIDE SEQUENCE</scope>
    <source>
        <strain evidence="1">A484AB</strain>
    </source>
</reference>
<comment type="caution">
    <text evidence="1">The sequence shown here is derived from an EMBL/GenBank/DDBJ whole genome shotgun (WGS) entry which is preliminary data.</text>
</comment>
<name>A0A6S7I286_PARCT</name>
<organism evidence="1 2">
    <name type="scientific">Paramuricea clavata</name>
    <name type="common">Red gorgonian</name>
    <name type="synonym">Violescent sea-whip</name>
    <dbReference type="NCBI Taxonomy" id="317549"/>
    <lineage>
        <taxon>Eukaryota</taxon>
        <taxon>Metazoa</taxon>
        <taxon>Cnidaria</taxon>
        <taxon>Anthozoa</taxon>
        <taxon>Octocorallia</taxon>
        <taxon>Malacalcyonacea</taxon>
        <taxon>Plexauridae</taxon>
        <taxon>Paramuricea</taxon>
    </lineage>
</organism>
<evidence type="ECO:0000313" key="1">
    <source>
        <dbReference type="EMBL" id="CAB4011019.1"/>
    </source>
</evidence>
<gene>
    <name evidence="1" type="ORF">PACLA_8A042118</name>
</gene>
<dbReference type="EMBL" id="CACRXK020007001">
    <property type="protein sequence ID" value="CAB4011019.1"/>
    <property type="molecule type" value="Genomic_DNA"/>
</dbReference>
<dbReference type="AlphaFoldDB" id="A0A6S7I286"/>